<reference evidence="6" key="1">
    <citation type="journal article" date="2021" name="Microorganisms">
        <title>Phylogenomic Reconstruction and Metabolic Potential of the Genus Aminobacter.</title>
        <authorList>
            <person name="Artuso I."/>
            <person name="Turrini P."/>
            <person name="Pirolo M."/>
            <person name="Lugli G.A."/>
            <person name="Ventura M."/>
            <person name="Visca P."/>
        </authorList>
    </citation>
    <scope>NUCLEOTIDE SEQUENCE</scope>
    <source>
        <strain evidence="6">LMG 26462</strain>
    </source>
</reference>
<keyword evidence="7" id="KW-1185">Reference proteome</keyword>
<keyword evidence="4 5" id="KW-0472">Membrane</keyword>
<dbReference type="Proteomes" id="UP001138921">
    <property type="component" value="Unassembled WGS sequence"/>
</dbReference>
<feature type="transmembrane region" description="Helical" evidence="5">
    <location>
        <begin position="71"/>
        <end position="90"/>
    </location>
</feature>
<organism evidence="6 7">
    <name type="scientific">Aminobacter anthyllidis</name>
    <dbReference type="NCBI Taxonomy" id="1035067"/>
    <lineage>
        <taxon>Bacteria</taxon>
        <taxon>Pseudomonadati</taxon>
        <taxon>Pseudomonadota</taxon>
        <taxon>Alphaproteobacteria</taxon>
        <taxon>Hyphomicrobiales</taxon>
        <taxon>Phyllobacteriaceae</taxon>
        <taxon>Aminobacter</taxon>
    </lineage>
</organism>
<dbReference type="Gene3D" id="1.20.1280.290">
    <property type="match status" value="1"/>
</dbReference>
<evidence type="ECO:0000256" key="3">
    <source>
        <dbReference type="ARBA" id="ARBA00022989"/>
    </source>
</evidence>
<evidence type="ECO:0000256" key="4">
    <source>
        <dbReference type="ARBA" id="ARBA00023136"/>
    </source>
</evidence>
<dbReference type="EMBL" id="JAFLWW010000003">
    <property type="protein sequence ID" value="MBT1156484.1"/>
    <property type="molecule type" value="Genomic_DNA"/>
</dbReference>
<accession>A0A9X1D672</accession>
<comment type="caution">
    <text evidence="6">The sequence shown here is derived from an EMBL/GenBank/DDBJ whole genome shotgun (WGS) entry which is preliminary data.</text>
</comment>
<keyword evidence="2 5" id="KW-0812">Transmembrane</keyword>
<keyword evidence="3 5" id="KW-1133">Transmembrane helix</keyword>
<dbReference type="AlphaFoldDB" id="A0A9X1D672"/>
<dbReference type="InterPro" id="IPR047662">
    <property type="entry name" value="SemiSWEET"/>
</dbReference>
<gene>
    <name evidence="6" type="ORF">J1C56_12865</name>
</gene>
<evidence type="ECO:0000313" key="6">
    <source>
        <dbReference type="EMBL" id="MBT1156484.1"/>
    </source>
</evidence>
<evidence type="ECO:0000256" key="1">
    <source>
        <dbReference type="ARBA" id="ARBA00004141"/>
    </source>
</evidence>
<dbReference type="NCBIfam" id="NF037968">
    <property type="entry name" value="SemiSWEET_2"/>
    <property type="match status" value="1"/>
</dbReference>
<evidence type="ECO:0000256" key="2">
    <source>
        <dbReference type="ARBA" id="ARBA00022692"/>
    </source>
</evidence>
<dbReference type="InterPro" id="IPR006603">
    <property type="entry name" value="PQ-loop_rpt"/>
</dbReference>
<dbReference type="Pfam" id="PF04193">
    <property type="entry name" value="PQ-loop"/>
    <property type="match status" value="1"/>
</dbReference>
<name>A0A9X1D672_9HYPH</name>
<evidence type="ECO:0000313" key="7">
    <source>
        <dbReference type="Proteomes" id="UP001138921"/>
    </source>
</evidence>
<evidence type="ECO:0000256" key="5">
    <source>
        <dbReference type="SAM" id="Phobius"/>
    </source>
</evidence>
<sequence>MCFWEAPALNPLFEIVGAVAAVLTTLCWLPQIAKILRERKTSDISLGTNAALATGISLWIVYGVALGSLPVILSNSVTLLFILAIVGLKLRFG</sequence>
<feature type="transmembrane region" description="Helical" evidence="5">
    <location>
        <begin position="44"/>
        <end position="65"/>
    </location>
</feature>
<dbReference type="GO" id="GO:0016020">
    <property type="term" value="C:membrane"/>
    <property type="evidence" value="ECO:0007669"/>
    <property type="project" value="UniProtKB-SubCell"/>
</dbReference>
<feature type="transmembrane region" description="Helical" evidence="5">
    <location>
        <begin position="12"/>
        <end position="32"/>
    </location>
</feature>
<proteinExistence type="predicted"/>
<protein>
    <submittedName>
        <fullName evidence="6">SemiSWEET transporter</fullName>
    </submittedName>
</protein>
<comment type="subcellular location">
    <subcellularLocation>
        <location evidence="1">Membrane</location>
        <topology evidence="1">Multi-pass membrane protein</topology>
    </subcellularLocation>
</comment>
<reference evidence="6" key="2">
    <citation type="submission" date="2021-03" db="EMBL/GenBank/DDBJ databases">
        <authorList>
            <person name="Artuso I."/>
            <person name="Turrini P."/>
            <person name="Pirolo M."/>
            <person name="Lugli G.A."/>
            <person name="Ventura M."/>
            <person name="Visca P."/>
        </authorList>
    </citation>
    <scope>NUCLEOTIDE SEQUENCE</scope>
    <source>
        <strain evidence="6">LMG 26462</strain>
    </source>
</reference>
<dbReference type="GO" id="GO:0051119">
    <property type="term" value="F:sugar transmembrane transporter activity"/>
    <property type="evidence" value="ECO:0007669"/>
    <property type="project" value="InterPro"/>
</dbReference>